<comment type="caution">
    <text evidence="7">The sequence shown here is derived from an EMBL/GenBank/DDBJ whole genome shotgun (WGS) entry which is preliminary data.</text>
</comment>
<dbReference type="RefSeq" id="WP_258797269.1">
    <property type="nucleotide sequence ID" value="NZ_JANTHX010000004.1"/>
</dbReference>
<name>A0ABT1ZCF0_9MICO</name>
<proteinExistence type="inferred from homology"/>
<sequence length="447" mass="44541">MTQVDRRILGLAIPALGALVAEPLFLATDTALVGHLGVDQLAALGLASTVLGTALGLLVFLAYATTPAVARLLGVGDRRGAVRAGIDGIWLALLLGAGLAVAGPFAAHPLAAAFGADAGVTDLAAHYLAISSAGAPAMLVLMAATGLFRGLQDTRTPLVIAVAGFGANAALNAVLIYGAGWGITGSAVGTVIAQWGMAVACLAIAARHARREGASVTPRLPGVASAARAGGWMLLRTVTLRVALVATTVAATGLGTVTLASTQVLFQLTFLFALALDAFAIAAQAMVGFDLGAGSHAAERATVRRLLAWGLGTGVVFGAVLAVGAPWLGHVFSSDAGVVDALPGGVWIVAATMPLAAVVFVLDGVLIGAADGRYLALAGVVNLAVYAPLLWWAAQTPASAGASAAVLAIQLAYCLGFYGIRALTLGVRAAGTRWMGPLGASPATIEA</sequence>
<comment type="subcellular location">
    <subcellularLocation>
        <location evidence="1">Membrane</location>
        <topology evidence="1">Multi-pass membrane protein</topology>
    </subcellularLocation>
</comment>
<feature type="transmembrane region" description="Helical" evidence="6">
    <location>
        <begin position="400"/>
        <end position="420"/>
    </location>
</feature>
<dbReference type="PANTHER" id="PTHR42893">
    <property type="entry name" value="PROTEIN DETOXIFICATION 44, CHLOROPLASTIC-RELATED"/>
    <property type="match status" value="1"/>
</dbReference>
<feature type="transmembrane region" description="Helical" evidence="6">
    <location>
        <begin position="341"/>
        <end position="362"/>
    </location>
</feature>
<feature type="transmembrane region" description="Helical" evidence="6">
    <location>
        <begin position="238"/>
        <end position="259"/>
    </location>
</feature>
<feature type="transmembrane region" description="Helical" evidence="6">
    <location>
        <begin position="183"/>
        <end position="205"/>
    </location>
</feature>
<evidence type="ECO:0000256" key="3">
    <source>
        <dbReference type="ARBA" id="ARBA00022692"/>
    </source>
</evidence>
<dbReference type="Proteomes" id="UP001205337">
    <property type="component" value="Unassembled WGS sequence"/>
</dbReference>
<evidence type="ECO:0000256" key="4">
    <source>
        <dbReference type="ARBA" id="ARBA00022989"/>
    </source>
</evidence>
<feature type="transmembrane region" description="Helical" evidence="6">
    <location>
        <begin position="43"/>
        <end position="63"/>
    </location>
</feature>
<evidence type="ECO:0000256" key="1">
    <source>
        <dbReference type="ARBA" id="ARBA00004141"/>
    </source>
</evidence>
<dbReference type="Pfam" id="PF01554">
    <property type="entry name" value="MatE"/>
    <property type="match status" value="2"/>
</dbReference>
<evidence type="ECO:0000256" key="6">
    <source>
        <dbReference type="SAM" id="Phobius"/>
    </source>
</evidence>
<protein>
    <submittedName>
        <fullName evidence="7">MATE family efflux transporter</fullName>
    </submittedName>
</protein>
<feature type="transmembrane region" description="Helical" evidence="6">
    <location>
        <begin position="84"/>
        <end position="107"/>
    </location>
</feature>
<dbReference type="CDD" id="cd13136">
    <property type="entry name" value="MATE_DinF_like"/>
    <property type="match status" value="1"/>
</dbReference>
<evidence type="ECO:0000313" key="8">
    <source>
        <dbReference type="Proteomes" id="UP001205337"/>
    </source>
</evidence>
<feature type="transmembrane region" description="Helical" evidence="6">
    <location>
        <begin position="306"/>
        <end position="329"/>
    </location>
</feature>
<feature type="transmembrane region" description="Helical" evidence="6">
    <location>
        <begin position="127"/>
        <end position="151"/>
    </location>
</feature>
<dbReference type="NCBIfam" id="TIGR00797">
    <property type="entry name" value="matE"/>
    <property type="match status" value="1"/>
</dbReference>
<feature type="transmembrane region" description="Helical" evidence="6">
    <location>
        <begin position="265"/>
        <end position="285"/>
    </location>
</feature>
<keyword evidence="4 6" id="KW-1133">Transmembrane helix</keyword>
<feature type="transmembrane region" description="Helical" evidence="6">
    <location>
        <begin position="158"/>
        <end position="177"/>
    </location>
</feature>
<dbReference type="PANTHER" id="PTHR42893:SF46">
    <property type="entry name" value="PROTEIN DETOXIFICATION 44, CHLOROPLASTIC"/>
    <property type="match status" value="1"/>
</dbReference>
<accession>A0ABT1ZCF0</accession>
<comment type="similarity">
    <text evidence="2">Belongs to the multi antimicrobial extrusion (MATE) (TC 2.A.66.1) family.</text>
</comment>
<dbReference type="EMBL" id="JANTHX010000004">
    <property type="protein sequence ID" value="MCS0498354.1"/>
    <property type="molecule type" value="Genomic_DNA"/>
</dbReference>
<keyword evidence="5 6" id="KW-0472">Membrane</keyword>
<evidence type="ECO:0000256" key="2">
    <source>
        <dbReference type="ARBA" id="ARBA00010199"/>
    </source>
</evidence>
<evidence type="ECO:0000256" key="5">
    <source>
        <dbReference type="ARBA" id="ARBA00023136"/>
    </source>
</evidence>
<feature type="transmembrane region" description="Helical" evidence="6">
    <location>
        <begin position="374"/>
        <end position="394"/>
    </location>
</feature>
<keyword evidence="3 6" id="KW-0812">Transmembrane</keyword>
<gene>
    <name evidence="7" type="ORF">NUH29_02175</name>
</gene>
<reference evidence="7 8" key="1">
    <citation type="submission" date="2022-08" db="EMBL/GenBank/DDBJ databases">
        <authorList>
            <person name="Li F."/>
        </authorList>
    </citation>
    <scope>NUCLEOTIDE SEQUENCE [LARGE SCALE GENOMIC DNA]</scope>
    <source>
        <strain evidence="7 8">10F1B-8-1</strain>
    </source>
</reference>
<organism evidence="7 8">
    <name type="scientific">Protaetiibacter mangrovi</name>
    <dbReference type="NCBI Taxonomy" id="2970926"/>
    <lineage>
        <taxon>Bacteria</taxon>
        <taxon>Bacillati</taxon>
        <taxon>Actinomycetota</taxon>
        <taxon>Actinomycetes</taxon>
        <taxon>Micrococcales</taxon>
        <taxon>Microbacteriaceae</taxon>
        <taxon>Protaetiibacter</taxon>
    </lineage>
</organism>
<evidence type="ECO:0000313" key="7">
    <source>
        <dbReference type="EMBL" id="MCS0498354.1"/>
    </source>
</evidence>
<dbReference type="InterPro" id="IPR002528">
    <property type="entry name" value="MATE_fam"/>
</dbReference>
<keyword evidence="8" id="KW-1185">Reference proteome</keyword>
<dbReference type="InterPro" id="IPR044644">
    <property type="entry name" value="DinF-like"/>
</dbReference>